<evidence type="ECO:0008006" key="7">
    <source>
        <dbReference type="Google" id="ProtNLM"/>
    </source>
</evidence>
<dbReference type="EMBL" id="JAPXFL010000002">
    <property type="protein sequence ID" value="KAK9510762.1"/>
    <property type="molecule type" value="Genomic_DNA"/>
</dbReference>
<feature type="compositionally biased region" description="Low complexity" evidence="4">
    <location>
        <begin position="407"/>
        <end position="418"/>
    </location>
</feature>
<dbReference type="PROSITE" id="PS50297">
    <property type="entry name" value="ANK_REP_REGION"/>
    <property type="match status" value="2"/>
</dbReference>
<dbReference type="SUPFAM" id="SSF48403">
    <property type="entry name" value="Ankyrin repeat"/>
    <property type="match status" value="1"/>
</dbReference>
<dbReference type="Proteomes" id="UP001461498">
    <property type="component" value="Unassembled WGS sequence"/>
</dbReference>
<dbReference type="EMBL" id="JAPXFL010000002">
    <property type="protein sequence ID" value="KAK9510761.1"/>
    <property type="molecule type" value="Genomic_DNA"/>
</dbReference>
<dbReference type="SMART" id="SM00248">
    <property type="entry name" value="ANK"/>
    <property type="match status" value="3"/>
</dbReference>
<feature type="repeat" description="ANK" evidence="3">
    <location>
        <begin position="277"/>
        <end position="309"/>
    </location>
</feature>
<dbReference type="InterPro" id="IPR002110">
    <property type="entry name" value="Ankyrin_rpt"/>
</dbReference>
<evidence type="ECO:0000256" key="3">
    <source>
        <dbReference type="PROSITE-ProRule" id="PRU00023"/>
    </source>
</evidence>
<protein>
    <recommendedName>
        <fullName evidence="7">Ankyrin repeat domain-containing protein 39</fullName>
    </recommendedName>
</protein>
<gene>
    <name evidence="5" type="ORF">O3M35_005481</name>
</gene>
<dbReference type="Pfam" id="PF12796">
    <property type="entry name" value="Ank_2"/>
    <property type="match status" value="1"/>
</dbReference>
<feature type="region of interest" description="Disordered" evidence="4">
    <location>
        <begin position="405"/>
        <end position="440"/>
    </location>
</feature>
<organism evidence="5 6">
    <name type="scientific">Rhynocoris fuscipes</name>
    <dbReference type="NCBI Taxonomy" id="488301"/>
    <lineage>
        <taxon>Eukaryota</taxon>
        <taxon>Metazoa</taxon>
        <taxon>Ecdysozoa</taxon>
        <taxon>Arthropoda</taxon>
        <taxon>Hexapoda</taxon>
        <taxon>Insecta</taxon>
        <taxon>Pterygota</taxon>
        <taxon>Neoptera</taxon>
        <taxon>Paraneoptera</taxon>
        <taxon>Hemiptera</taxon>
        <taxon>Heteroptera</taxon>
        <taxon>Panheteroptera</taxon>
        <taxon>Cimicomorpha</taxon>
        <taxon>Reduviidae</taxon>
        <taxon>Harpactorinae</taxon>
        <taxon>Harpactorini</taxon>
        <taxon>Rhynocoris</taxon>
    </lineage>
</organism>
<reference evidence="5 6" key="1">
    <citation type="submission" date="2022-12" db="EMBL/GenBank/DDBJ databases">
        <title>Chromosome-level genome assembly of true bugs.</title>
        <authorList>
            <person name="Ma L."/>
            <person name="Li H."/>
        </authorList>
    </citation>
    <scope>NUCLEOTIDE SEQUENCE [LARGE SCALE GENOMIC DNA]</scope>
    <source>
        <strain evidence="5">Lab_2022b</strain>
    </source>
</reference>
<dbReference type="PANTHER" id="PTHR24171:SF9">
    <property type="entry name" value="ANKYRIN REPEAT DOMAIN-CONTAINING PROTEIN 39"/>
    <property type="match status" value="1"/>
</dbReference>
<evidence type="ECO:0000256" key="2">
    <source>
        <dbReference type="ARBA" id="ARBA00023043"/>
    </source>
</evidence>
<dbReference type="PROSITE" id="PS50088">
    <property type="entry name" value="ANK_REPEAT"/>
    <property type="match status" value="3"/>
</dbReference>
<evidence type="ECO:0000256" key="4">
    <source>
        <dbReference type="SAM" id="MobiDB-lite"/>
    </source>
</evidence>
<dbReference type="Pfam" id="PF00023">
    <property type="entry name" value="Ank"/>
    <property type="match status" value="1"/>
</dbReference>
<feature type="repeat" description="ANK" evidence="3">
    <location>
        <begin position="311"/>
        <end position="343"/>
    </location>
</feature>
<feature type="repeat" description="ANK" evidence="3">
    <location>
        <begin position="344"/>
        <end position="376"/>
    </location>
</feature>
<keyword evidence="1" id="KW-0677">Repeat</keyword>
<dbReference type="InterPro" id="IPR036770">
    <property type="entry name" value="Ankyrin_rpt-contain_sf"/>
</dbReference>
<keyword evidence="2 3" id="KW-0040">ANK repeat</keyword>
<sequence>MTDAFYVAVKGSLHASDSCVFGLSNEELAAISKRFGNVKKEVINGILIKANPLEVINCLSELGYRVACSSGEAEMVWTLRREVLHSRPSHSRAPAAIPRQYRIEEIQEPKIKEPPTYTIPTFKKPEKSKAKVEKPVTVVQKIGTRPKDLETYGYEGSRILVIDPDEIENVTDDQKVIVKTNLDSEDNPMLDPWVDDDKNTCRRSLSPSQQISQVYASPDVKSKKMSCTGHPPVPSVHQTLEEMDFERGLWYPALMGDLPRLKQLLLKGRNPDEEDNNGYSALHYAARSGFTNVCTELLEAGADVNKVTRAGGSTPLHRAALAGNDEAIVVLIKYGANLLAKDVDGRIPLHRAVEANHPSSVALLLEAAPESFAVKDRNGKTARQYIKPGDEIMDALFHVIENKSKFKSPPSTNVTSSTVRRKSPVAKKKDGYPSEKDSTW</sequence>
<proteinExistence type="predicted"/>
<evidence type="ECO:0000256" key="1">
    <source>
        <dbReference type="ARBA" id="ARBA00022737"/>
    </source>
</evidence>
<evidence type="ECO:0000313" key="6">
    <source>
        <dbReference type="Proteomes" id="UP001461498"/>
    </source>
</evidence>
<dbReference type="AlphaFoldDB" id="A0AAW1DP90"/>
<dbReference type="PANTHER" id="PTHR24171">
    <property type="entry name" value="ANKYRIN REPEAT DOMAIN-CONTAINING PROTEIN 39-RELATED"/>
    <property type="match status" value="1"/>
</dbReference>
<accession>A0AAW1DP90</accession>
<keyword evidence="6" id="KW-1185">Reference proteome</keyword>
<dbReference type="Gene3D" id="1.25.40.20">
    <property type="entry name" value="Ankyrin repeat-containing domain"/>
    <property type="match status" value="2"/>
</dbReference>
<evidence type="ECO:0000313" key="5">
    <source>
        <dbReference type="EMBL" id="KAK9510762.1"/>
    </source>
</evidence>
<feature type="compositionally biased region" description="Basic and acidic residues" evidence="4">
    <location>
        <begin position="427"/>
        <end position="440"/>
    </location>
</feature>
<name>A0AAW1DP90_9HEMI</name>
<comment type="caution">
    <text evidence="5">The sequence shown here is derived from an EMBL/GenBank/DDBJ whole genome shotgun (WGS) entry which is preliminary data.</text>
</comment>